<evidence type="ECO:0000313" key="2">
    <source>
        <dbReference type="EMBL" id="NYJ02772.1"/>
    </source>
</evidence>
<reference evidence="2 3" key="1">
    <citation type="submission" date="2020-07" db="EMBL/GenBank/DDBJ databases">
        <title>Sequencing the genomes of 1000 actinobacteria strains.</title>
        <authorList>
            <person name="Klenk H.-P."/>
        </authorList>
    </citation>
    <scope>NUCLEOTIDE SEQUENCE [LARGE SCALE GENOMIC DNA]</scope>
    <source>
        <strain evidence="2 3">DSM 103833</strain>
    </source>
</reference>
<name>A0A853C7Z2_9ACTN</name>
<dbReference type="EMBL" id="JACCFP010000001">
    <property type="protein sequence ID" value="NYJ02772.1"/>
    <property type="molecule type" value="Genomic_DNA"/>
</dbReference>
<feature type="transmembrane region" description="Helical" evidence="1">
    <location>
        <begin position="5"/>
        <end position="21"/>
    </location>
</feature>
<sequence length="160" mass="16814">MLKRIIGIGVAIAIGLGWWGFSTWKAKSDAPEVGKCVVLSGSTTDADVEEADCGGDDVLFKVMADDGDCDTTEASYTVEVNGSDAVSLCLDWAVEDGTCVKAGNATEFDKIVECSEKSATPGEIVQIVSTQDGADATCGKKETPLPNTKRDYTFCVIDNA</sequence>
<keyword evidence="1" id="KW-1133">Transmembrane helix</keyword>
<evidence type="ECO:0000313" key="3">
    <source>
        <dbReference type="Proteomes" id="UP000530424"/>
    </source>
</evidence>
<dbReference type="RefSeq" id="WP_179669093.1">
    <property type="nucleotide sequence ID" value="NZ_JACCFP010000001.1"/>
</dbReference>
<organism evidence="2 3">
    <name type="scientific">Nocardioides thalensis</name>
    <dbReference type="NCBI Taxonomy" id="1914755"/>
    <lineage>
        <taxon>Bacteria</taxon>
        <taxon>Bacillati</taxon>
        <taxon>Actinomycetota</taxon>
        <taxon>Actinomycetes</taxon>
        <taxon>Propionibacteriales</taxon>
        <taxon>Nocardioidaceae</taxon>
        <taxon>Nocardioides</taxon>
    </lineage>
</organism>
<keyword evidence="1" id="KW-0812">Transmembrane</keyword>
<accession>A0A853C7Z2</accession>
<dbReference type="AlphaFoldDB" id="A0A853C7Z2"/>
<keyword evidence="3" id="KW-1185">Reference proteome</keyword>
<comment type="caution">
    <text evidence="2">The sequence shown here is derived from an EMBL/GenBank/DDBJ whole genome shotgun (WGS) entry which is preliminary data.</text>
</comment>
<proteinExistence type="predicted"/>
<keyword evidence="1" id="KW-0472">Membrane</keyword>
<dbReference type="Proteomes" id="UP000530424">
    <property type="component" value="Unassembled WGS sequence"/>
</dbReference>
<gene>
    <name evidence="2" type="ORF">HNR19_003470</name>
</gene>
<protein>
    <submittedName>
        <fullName evidence="2">Uncharacterized protein</fullName>
    </submittedName>
</protein>
<evidence type="ECO:0000256" key="1">
    <source>
        <dbReference type="SAM" id="Phobius"/>
    </source>
</evidence>